<sequence>MAGVAPLPFKERPIWKPTRSMTYPLREPKGDVGKRRVKQGAPLDPEDLSRRLNAHLAEQKARTERRREARAAKAAAAAQQNGIYHHVPAVAATAFQRTATPDVQRQIHILAQPTAKGNVDAMHSEDSTHSGATTNLKKAQAMDHATIQKNHLLNRNQFQWTNDIERAHLVDLERDIYKPPQRTFQTSDVRNRHAPRRPRPLSTGDVFSSEEDAPVVVKRKSKAVFEPKDRHDWAQRDDEDNRQSRKDGIKLFLKKKESTLISCSI</sequence>
<evidence type="ECO:0000313" key="3">
    <source>
        <dbReference type="Proteomes" id="UP000824998"/>
    </source>
</evidence>
<gene>
    <name evidence="2" type="ORF">BJ875DRAFT_186073</name>
</gene>
<name>A0A9P8C164_9HELO</name>
<feature type="region of interest" description="Disordered" evidence="1">
    <location>
        <begin position="20"/>
        <end position="65"/>
    </location>
</feature>
<feature type="region of interest" description="Disordered" evidence="1">
    <location>
        <begin position="181"/>
        <end position="247"/>
    </location>
</feature>
<proteinExistence type="predicted"/>
<organism evidence="2 3">
    <name type="scientific">Amylocarpus encephaloides</name>
    <dbReference type="NCBI Taxonomy" id="45428"/>
    <lineage>
        <taxon>Eukaryota</taxon>
        <taxon>Fungi</taxon>
        <taxon>Dikarya</taxon>
        <taxon>Ascomycota</taxon>
        <taxon>Pezizomycotina</taxon>
        <taxon>Leotiomycetes</taxon>
        <taxon>Helotiales</taxon>
        <taxon>Helotiales incertae sedis</taxon>
        <taxon>Amylocarpus</taxon>
    </lineage>
</organism>
<dbReference type="AlphaFoldDB" id="A0A9P8C164"/>
<feature type="compositionally biased region" description="Basic and acidic residues" evidence="1">
    <location>
        <begin position="223"/>
        <end position="247"/>
    </location>
</feature>
<dbReference type="Proteomes" id="UP000824998">
    <property type="component" value="Unassembled WGS sequence"/>
</dbReference>
<keyword evidence="3" id="KW-1185">Reference proteome</keyword>
<protein>
    <submittedName>
        <fullName evidence="2">Uncharacterized protein</fullName>
    </submittedName>
</protein>
<evidence type="ECO:0000313" key="2">
    <source>
        <dbReference type="EMBL" id="KAG9229602.1"/>
    </source>
</evidence>
<dbReference type="EMBL" id="MU251749">
    <property type="protein sequence ID" value="KAG9229602.1"/>
    <property type="molecule type" value="Genomic_DNA"/>
</dbReference>
<evidence type="ECO:0000256" key="1">
    <source>
        <dbReference type="SAM" id="MobiDB-lite"/>
    </source>
</evidence>
<comment type="caution">
    <text evidence="2">The sequence shown here is derived from an EMBL/GenBank/DDBJ whole genome shotgun (WGS) entry which is preliminary data.</text>
</comment>
<reference evidence="2" key="1">
    <citation type="journal article" date="2021" name="IMA Fungus">
        <title>Genomic characterization of three marine fungi, including Emericellopsis atlantica sp. nov. with signatures of a generalist lifestyle and marine biomass degradation.</title>
        <authorList>
            <person name="Hagestad O.C."/>
            <person name="Hou L."/>
            <person name="Andersen J.H."/>
            <person name="Hansen E.H."/>
            <person name="Altermark B."/>
            <person name="Li C."/>
            <person name="Kuhnert E."/>
            <person name="Cox R.J."/>
            <person name="Crous P.W."/>
            <person name="Spatafora J.W."/>
            <person name="Lail K."/>
            <person name="Amirebrahimi M."/>
            <person name="Lipzen A."/>
            <person name="Pangilinan J."/>
            <person name="Andreopoulos W."/>
            <person name="Hayes R.D."/>
            <person name="Ng V."/>
            <person name="Grigoriev I.V."/>
            <person name="Jackson S.A."/>
            <person name="Sutton T.D.S."/>
            <person name="Dobson A.D.W."/>
            <person name="Rama T."/>
        </authorList>
    </citation>
    <scope>NUCLEOTIDE SEQUENCE</scope>
    <source>
        <strain evidence="2">TRa018bII</strain>
    </source>
</reference>
<accession>A0A9P8C164</accession>
<dbReference type="OrthoDB" id="5204927at2759"/>